<proteinExistence type="predicted"/>
<dbReference type="EMBL" id="MK072404">
    <property type="protein sequence ID" value="AYV84308.1"/>
    <property type="molecule type" value="Genomic_DNA"/>
</dbReference>
<organism evidence="1">
    <name type="scientific">Hyperionvirus sp</name>
    <dbReference type="NCBI Taxonomy" id="2487770"/>
    <lineage>
        <taxon>Viruses</taxon>
        <taxon>Varidnaviria</taxon>
        <taxon>Bamfordvirae</taxon>
        <taxon>Nucleocytoviricota</taxon>
        <taxon>Megaviricetes</taxon>
        <taxon>Imitervirales</taxon>
        <taxon>Mimiviridae</taxon>
        <taxon>Klosneuvirinae</taxon>
    </lineage>
</organism>
<sequence length="230" mass="25603">MEELFGFIVGFGKLRGRERFEAELGLVEKILGSEIIWKGMRESGIAEVVAFYVNWSGKGDVSWDRVYAMGERFYSGIRIAMDMLRIPYVGAEAVDRKEVGVVFMLIREGALAGNSEALEACIVFLVAQENFREARDMIERLFFVGRAGEIPRWVGHKSYGLSIDENKFSEFFVGESEKGSLEELNGILEAAVRIYYDCGLMAKAAKKLLVDVVGIILEKHAGTASGLGKH</sequence>
<name>A0A3G5AAP5_9VIRU</name>
<reference evidence="1" key="1">
    <citation type="submission" date="2018-10" db="EMBL/GenBank/DDBJ databases">
        <title>Hidden diversity of soil giant viruses.</title>
        <authorList>
            <person name="Schulz F."/>
            <person name="Alteio L."/>
            <person name="Goudeau D."/>
            <person name="Ryan E.M."/>
            <person name="Malmstrom R.R."/>
            <person name="Blanchard J."/>
            <person name="Woyke T."/>
        </authorList>
    </citation>
    <scope>NUCLEOTIDE SEQUENCE</scope>
    <source>
        <strain evidence="1">HYV1</strain>
    </source>
</reference>
<protein>
    <submittedName>
        <fullName evidence="1">Uncharacterized protein</fullName>
    </submittedName>
</protein>
<accession>A0A3G5AAP5</accession>
<gene>
    <name evidence="1" type="ORF">Hyperionvirus22_9</name>
</gene>
<evidence type="ECO:0000313" key="1">
    <source>
        <dbReference type="EMBL" id="AYV84308.1"/>
    </source>
</evidence>